<sequence>MSTLSLLYFAWVREAIGLDGETIEHPGPDASVADVVALLAARGGGYGQAFAEPERLRAALDQRFVRLSDPLGSGRELALFPPVTGG</sequence>
<dbReference type="Proteomes" id="UP000552700">
    <property type="component" value="Unassembled WGS sequence"/>
</dbReference>
<organism evidence="1 2">
    <name type="scientific">Sphingobium subterraneum</name>
    <dbReference type="NCBI Taxonomy" id="627688"/>
    <lineage>
        <taxon>Bacteria</taxon>
        <taxon>Pseudomonadati</taxon>
        <taxon>Pseudomonadota</taxon>
        <taxon>Alphaproteobacteria</taxon>
        <taxon>Sphingomonadales</taxon>
        <taxon>Sphingomonadaceae</taxon>
        <taxon>Sphingobium</taxon>
    </lineage>
</organism>
<dbReference type="RefSeq" id="WP_184076411.1">
    <property type="nucleotide sequence ID" value="NZ_JACIJP010000001.1"/>
</dbReference>
<dbReference type="Pfam" id="PF02597">
    <property type="entry name" value="ThiS"/>
    <property type="match status" value="1"/>
</dbReference>
<dbReference type="EMBL" id="JACIJP010000001">
    <property type="protein sequence ID" value="MBB6122340.1"/>
    <property type="molecule type" value="Genomic_DNA"/>
</dbReference>
<evidence type="ECO:0000313" key="1">
    <source>
        <dbReference type="EMBL" id="MBB6122340.1"/>
    </source>
</evidence>
<dbReference type="AlphaFoldDB" id="A0A841IVQ4"/>
<accession>A0A841IVQ4</accession>
<proteinExistence type="predicted"/>
<evidence type="ECO:0000313" key="2">
    <source>
        <dbReference type="Proteomes" id="UP000552700"/>
    </source>
</evidence>
<dbReference type="InterPro" id="IPR012675">
    <property type="entry name" value="Beta-grasp_dom_sf"/>
</dbReference>
<dbReference type="CDD" id="cd00754">
    <property type="entry name" value="Ubl_MoaD"/>
    <property type="match status" value="1"/>
</dbReference>
<comment type="caution">
    <text evidence="1">The sequence shown here is derived from an EMBL/GenBank/DDBJ whole genome shotgun (WGS) entry which is preliminary data.</text>
</comment>
<protein>
    <submittedName>
        <fullName evidence="1">Molybdopterin synthase sulfur carrier subunit</fullName>
    </submittedName>
</protein>
<dbReference type="SUPFAM" id="SSF54285">
    <property type="entry name" value="MoaD/ThiS"/>
    <property type="match status" value="1"/>
</dbReference>
<dbReference type="InterPro" id="IPR016155">
    <property type="entry name" value="Mopterin_synth/thiamin_S_b"/>
</dbReference>
<dbReference type="Gene3D" id="3.10.20.30">
    <property type="match status" value="1"/>
</dbReference>
<reference evidence="1 2" key="1">
    <citation type="submission" date="2020-08" db="EMBL/GenBank/DDBJ databases">
        <title>Genomic Encyclopedia of Type Strains, Phase IV (KMG-IV): sequencing the most valuable type-strain genomes for metagenomic binning, comparative biology and taxonomic classification.</title>
        <authorList>
            <person name="Goeker M."/>
        </authorList>
    </citation>
    <scope>NUCLEOTIDE SEQUENCE [LARGE SCALE GENOMIC DNA]</scope>
    <source>
        <strain evidence="1 2">DSM 102255</strain>
    </source>
</reference>
<name>A0A841IVQ4_9SPHN</name>
<dbReference type="InterPro" id="IPR003749">
    <property type="entry name" value="ThiS/MoaD-like"/>
</dbReference>
<gene>
    <name evidence="1" type="ORF">FHS92_000047</name>
</gene>
<keyword evidence="2" id="KW-1185">Reference proteome</keyword>